<dbReference type="RefSeq" id="WP_103854298.1">
    <property type="nucleotide sequence ID" value="NZ_JBMMEU010000012.1"/>
</dbReference>
<evidence type="ECO:0000313" key="2">
    <source>
        <dbReference type="EMBL" id="TDP27538.1"/>
    </source>
</evidence>
<dbReference type="EMBL" id="SNXJ01000011">
    <property type="protein sequence ID" value="TDP27538.1"/>
    <property type="molecule type" value="Genomic_DNA"/>
</dbReference>
<dbReference type="Proteomes" id="UP000294683">
    <property type="component" value="Unassembled WGS sequence"/>
</dbReference>
<dbReference type="Proteomes" id="UP000255113">
    <property type="component" value="Unassembled WGS sequence"/>
</dbReference>
<accession>A0A379AZE8</accession>
<keyword evidence="4" id="KW-1185">Reference proteome</keyword>
<reference evidence="2 4" key="2">
    <citation type="submission" date="2019-03" db="EMBL/GenBank/DDBJ databases">
        <title>Genomic Encyclopedia of Type Strains, Phase IV (KMG-IV): sequencing the most valuable type-strain genomes for metagenomic binning, comparative biology and taxonomic classification.</title>
        <authorList>
            <person name="Goeker M."/>
        </authorList>
    </citation>
    <scope>NUCLEOTIDE SEQUENCE [LARGE SCALE GENOMIC DNA]</scope>
    <source>
        <strain evidence="2 4">DSM 17481</strain>
    </source>
</reference>
<name>A0A379AZE8_AVIGA</name>
<evidence type="ECO:0000313" key="4">
    <source>
        <dbReference type="Proteomes" id="UP000294683"/>
    </source>
</evidence>
<evidence type="ECO:0000313" key="3">
    <source>
        <dbReference type="Proteomes" id="UP000255113"/>
    </source>
</evidence>
<proteinExistence type="predicted"/>
<dbReference type="EMBL" id="UGSQ01000003">
    <property type="protein sequence ID" value="SUB27809.1"/>
    <property type="molecule type" value="Genomic_DNA"/>
</dbReference>
<reference evidence="1 3" key="1">
    <citation type="submission" date="2018-06" db="EMBL/GenBank/DDBJ databases">
        <authorList>
            <consortium name="Pathogen Informatics"/>
            <person name="Doyle S."/>
        </authorList>
    </citation>
    <scope>NUCLEOTIDE SEQUENCE [LARGE SCALE GENOMIC DNA]</scope>
    <source>
        <strain evidence="1 3">NCTC11188</strain>
    </source>
</reference>
<sequence length="76" mass="7599">MRNFNNIDMQKVIGGLGYLGNSAISGHFTWSGLGTSIAAGAVSGIIGGPMASTAAKYLAPRVGFLSGAAIGIADKK</sequence>
<organism evidence="1 3">
    <name type="scientific">Avibacterium gallinarum</name>
    <name type="common">Pasteurella gallinarum</name>
    <dbReference type="NCBI Taxonomy" id="755"/>
    <lineage>
        <taxon>Bacteria</taxon>
        <taxon>Pseudomonadati</taxon>
        <taxon>Pseudomonadota</taxon>
        <taxon>Gammaproteobacteria</taxon>
        <taxon>Pasteurellales</taxon>
        <taxon>Pasteurellaceae</taxon>
        <taxon>Avibacterium</taxon>
    </lineage>
</organism>
<dbReference type="AlphaFoldDB" id="A0A379AZE8"/>
<evidence type="ECO:0000313" key="1">
    <source>
        <dbReference type="EMBL" id="SUB27809.1"/>
    </source>
</evidence>
<gene>
    <name evidence="2" type="ORF">EV689_11158</name>
    <name evidence="1" type="ORF">NCTC11188_01892</name>
</gene>
<protein>
    <submittedName>
        <fullName evidence="1">Uncharacterized protein</fullName>
    </submittedName>
</protein>